<dbReference type="InterPro" id="IPR014051">
    <property type="entry name" value="Phosphoesterase_HXTX"/>
</dbReference>
<feature type="active site" description="Proton donor" evidence="2">
    <location>
        <position position="41"/>
    </location>
</feature>
<protein>
    <recommendedName>
        <fullName evidence="2">RNA 2',3'-cyclic phosphodiesterase</fullName>
        <shortName evidence="2">RNA 2',3'-CPDase</shortName>
        <ecNumber evidence="2">3.1.4.58</ecNumber>
    </recommendedName>
</protein>
<keyword evidence="5" id="KW-1185">Reference proteome</keyword>
<dbReference type="PANTHER" id="PTHR35561:SF1">
    <property type="entry name" value="RNA 2',3'-CYCLIC PHOSPHODIESTERASE"/>
    <property type="match status" value="1"/>
</dbReference>
<dbReference type="EMBL" id="LGCK01000002">
    <property type="protein sequence ID" value="KPL74774.1"/>
    <property type="molecule type" value="Genomic_DNA"/>
</dbReference>
<dbReference type="Proteomes" id="UP000050430">
    <property type="component" value="Unassembled WGS sequence"/>
</dbReference>
<evidence type="ECO:0000256" key="2">
    <source>
        <dbReference type="HAMAP-Rule" id="MF_01940"/>
    </source>
</evidence>
<keyword evidence="1 2" id="KW-0378">Hydrolase</keyword>
<gene>
    <name evidence="4" type="ORF">ADM99_01480</name>
</gene>
<comment type="catalytic activity">
    <reaction evidence="2">
        <text>a 3'-end 2',3'-cyclophospho-ribonucleotide-RNA + H2O = a 3'-end 2'-phospho-ribonucleotide-RNA + H(+)</text>
        <dbReference type="Rhea" id="RHEA:11828"/>
        <dbReference type="Rhea" id="RHEA-COMP:10464"/>
        <dbReference type="Rhea" id="RHEA-COMP:17353"/>
        <dbReference type="ChEBI" id="CHEBI:15377"/>
        <dbReference type="ChEBI" id="CHEBI:15378"/>
        <dbReference type="ChEBI" id="CHEBI:83064"/>
        <dbReference type="ChEBI" id="CHEBI:173113"/>
        <dbReference type="EC" id="3.1.4.58"/>
    </reaction>
</comment>
<dbReference type="EC" id="3.1.4.58" evidence="2"/>
<dbReference type="RefSeq" id="WP_062423198.1">
    <property type="nucleotide sequence ID" value="NZ_BBYA01000014.1"/>
</dbReference>
<feature type="domain" description="Phosphoesterase HXTX" evidence="3">
    <location>
        <begin position="7"/>
        <end position="92"/>
    </location>
</feature>
<dbReference type="NCBIfam" id="TIGR02258">
    <property type="entry name" value="2_5_ligase"/>
    <property type="match status" value="1"/>
</dbReference>
<dbReference type="PATRIC" id="fig|229920.5.peg.3110"/>
<feature type="active site" description="Proton acceptor" evidence="2">
    <location>
        <position position="127"/>
    </location>
</feature>
<evidence type="ECO:0000256" key="1">
    <source>
        <dbReference type="ARBA" id="ARBA00022801"/>
    </source>
</evidence>
<feature type="domain" description="Phosphoesterase HXTX" evidence="3">
    <location>
        <begin position="99"/>
        <end position="179"/>
    </location>
</feature>
<dbReference type="STRING" id="229920.ADM99_01480"/>
<dbReference type="HAMAP" id="MF_01940">
    <property type="entry name" value="RNA_CPDase"/>
    <property type="match status" value="1"/>
</dbReference>
<feature type="short sequence motif" description="HXTX 2" evidence="2">
    <location>
        <begin position="127"/>
        <end position="130"/>
    </location>
</feature>
<evidence type="ECO:0000259" key="3">
    <source>
        <dbReference type="Pfam" id="PF02834"/>
    </source>
</evidence>
<evidence type="ECO:0000313" key="4">
    <source>
        <dbReference type="EMBL" id="KPL74774.1"/>
    </source>
</evidence>
<dbReference type="OrthoDB" id="9789350at2"/>
<proteinExistence type="inferred from homology"/>
<reference evidence="4 5" key="1">
    <citation type="submission" date="2015-07" db="EMBL/GenBank/DDBJ databases">
        <title>Genome sequence of Leptolinea tardivitalis DSM 16556.</title>
        <authorList>
            <person name="Hemp J."/>
            <person name="Ward L.M."/>
            <person name="Pace L.A."/>
            <person name="Fischer W.W."/>
        </authorList>
    </citation>
    <scope>NUCLEOTIDE SEQUENCE [LARGE SCALE GENOMIC DNA]</scope>
    <source>
        <strain evidence="4 5">YMTK-2</strain>
    </source>
</reference>
<dbReference type="GO" id="GO:0004113">
    <property type="term" value="F:2',3'-cyclic-nucleotide 3'-phosphodiesterase activity"/>
    <property type="evidence" value="ECO:0007669"/>
    <property type="project" value="InterPro"/>
</dbReference>
<feature type="short sequence motif" description="HXTX 1" evidence="2">
    <location>
        <begin position="41"/>
        <end position="44"/>
    </location>
</feature>
<dbReference type="GO" id="GO:0008664">
    <property type="term" value="F:RNA 2',3'-cyclic 3'-phosphodiesterase activity"/>
    <property type="evidence" value="ECO:0007669"/>
    <property type="project" value="UniProtKB-EC"/>
</dbReference>
<dbReference type="InterPro" id="IPR004175">
    <property type="entry name" value="RNA_CPDase"/>
</dbReference>
<dbReference type="Gene3D" id="3.90.1140.10">
    <property type="entry name" value="Cyclic phosphodiesterase"/>
    <property type="match status" value="1"/>
</dbReference>
<comment type="function">
    <text evidence="2">Hydrolyzes RNA 2',3'-cyclic phosphodiester to an RNA 2'-phosphomonoester.</text>
</comment>
<accession>A0A0P6X4F8</accession>
<dbReference type="AlphaFoldDB" id="A0A0P6X4F8"/>
<name>A0A0P6X4F8_9CHLR</name>
<comment type="caution">
    <text evidence="4">The sequence shown here is derived from an EMBL/GenBank/DDBJ whole genome shotgun (WGS) entry which is preliminary data.</text>
</comment>
<dbReference type="SUPFAM" id="SSF55144">
    <property type="entry name" value="LigT-like"/>
    <property type="match status" value="1"/>
</dbReference>
<dbReference type="Pfam" id="PF02834">
    <property type="entry name" value="LigT_PEase"/>
    <property type="match status" value="2"/>
</dbReference>
<evidence type="ECO:0000313" key="5">
    <source>
        <dbReference type="Proteomes" id="UP000050430"/>
    </source>
</evidence>
<organism evidence="4 5">
    <name type="scientific">Leptolinea tardivitalis</name>
    <dbReference type="NCBI Taxonomy" id="229920"/>
    <lineage>
        <taxon>Bacteria</taxon>
        <taxon>Bacillati</taxon>
        <taxon>Chloroflexota</taxon>
        <taxon>Anaerolineae</taxon>
        <taxon>Anaerolineales</taxon>
        <taxon>Anaerolineaceae</taxon>
        <taxon>Leptolinea</taxon>
    </lineage>
</organism>
<dbReference type="PANTHER" id="PTHR35561">
    <property type="entry name" value="RNA 2',3'-CYCLIC PHOSPHODIESTERASE"/>
    <property type="match status" value="1"/>
</dbReference>
<comment type="similarity">
    <text evidence="2">Belongs to the 2H phosphoesterase superfamily. ThpR family.</text>
</comment>
<sequence>MRTFIAIPLPGELLHYLTEIQTLLRKGIRSGVAWVNPTSIHLTLKFLGEINEKQLPDVRMKLADCLKNTSKFQLTSGGIGCFPGITNPKVLWSGIQMNPNLEDIQFKIETTLSQIGFEKEERKFSPHLTLGRVKTGLLRPEQEFLQKIIEQEAHHDPMIFVVNQVVLYKSDLTRSGAIYSAISINQLIENNR</sequence>
<dbReference type="InterPro" id="IPR009097">
    <property type="entry name" value="Cyclic_Pdiesterase"/>
</dbReference>